<evidence type="ECO:0000259" key="2">
    <source>
        <dbReference type="Pfam" id="PF18041"/>
    </source>
</evidence>
<feature type="compositionally biased region" description="Polar residues" evidence="1">
    <location>
        <begin position="585"/>
        <end position="595"/>
    </location>
</feature>
<dbReference type="AlphaFoldDB" id="A0A1L8RHM2"/>
<dbReference type="Pfam" id="PF18041">
    <property type="entry name" value="MapZ_EC1"/>
    <property type="match status" value="1"/>
</dbReference>
<accession>A0A1L8RHM2</accession>
<dbReference type="InterPro" id="IPR040532">
    <property type="entry name" value="MapZ_C2"/>
</dbReference>
<protein>
    <submittedName>
        <fullName evidence="4">Uncharacterized protein</fullName>
    </submittedName>
</protein>
<reference evidence="4 5" key="1">
    <citation type="submission" date="2014-12" db="EMBL/GenBank/DDBJ databases">
        <title>Draft genome sequences of 29 type strains of Enterococci.</title>
        <authorList>
            <person name="Zhong Z."/>
            <person name="Sun Z."/>
            <person name="Liu W."/>
            <person name="Zhang W."/>
            <person name="Zhang H."/>
        </authorList>
    </citation>
    <scope>NUCLEOTIDE SEQUENCE [LARGE SCALE GENOMIC DNA]</scope>
    <source>
        <strain evidence="4 5">DSM 17029</strain>
    </source>
</reference>
<evidence type="ECO:0000259" key="3">
    <source>
        <dbReference type="Pfam" id="PF18708"/>
    </source>
</evidence>
<keyword evidence="5" id="KW-1185">Reference proteome</keyword>
<feature type="domain" description="MapZ extracellular" evidence="2">
    <location>
        <begin position="359"/>
        <end position="478"/>
    </location>
</feature>
<dbReference type="InterPro" id="IPR041295">
    <property type="entry name" value="MapZ_EC1"/>
</dbReference>
<comment type="caution">
    <text evidence="4">The sequence shown here is derived from an EMBL/GenBank/DDBJ whole genome shotgun (WGS) entry which is preliminary data.</text>
</comment>
<feature type="region of interest" description="Disordered" evidence="1">
    <location>
        <begin position="99"/>
        <end position="333"/>
    </location>
</feature>
<evidence type="ECO:0000313" key="4">
    <source>
        <dbReference type="EMBL" id="OJG19192.1"/>
    </source>
</evidence>
<organism evidence="4 5">
    <name type="scientific">Enterococcus canis</name>
    <dbReference type="NCBI Taxonomy" id="214095"/>
    <lineage>
        <taxon>Bacteria</taxon>
        <taxon>Bacillati</taxon>
        <taxon>Bacillota</taxon>
        <taxon>Bacilli</taxon>
        <taxon>Lactobacillales</taxon>
        <taxon>Enterococcaceae</taxon>
        <taxon>Enterococcus</taxon>
    </lineage>
</organism>
<dbReference type="STRING" id="214095.RU97_GL000763"/>
<evidence type="ECO:0000256" key="1">
    <source>
        <dbReference type="SAM" id="MobiDB-lite"/>
    </source>
</evidence>
<dbReference type="EMBL" id="JXKH01000002">
    <property type="protein sequence ID" value="OJG19192.1"/>
    <property type="molecule type" value="Genomic_DNA"/>
</dbReference>
<feature type="compositionally biased region" description="Low complexity" evidence="1">
    <location>
        <begin position="148"/>
        <end position="164"/>
    </location>
</feature>
<name>A0A1L8RHM2_9ENTE</name>
<evidence type="ECO:0000313" key="5">
    <source>
        <dbReference type="Proteomes" id="UP000181884"/>
    </source>
</evidence>
<feature type="domain" description="MapZ extracellular C-terminal" evidence="3">
    <location>
        <begin position="597"/>
        <end position="689"/>
    </location>
</feature>
<gene>
    <name evidence="4" type="ORF">RU97_GL000763</name>
</gene>
<feature type="compositionally biased region" description="Basic and acidic residues" evidence="1">
    <location>
        <begin position="322"/>
        <end position="332"/>
    </location>
</feature>
<dbReference type="RefSeq" id="WP_067389412.1">
    <property type="nucleotide sequence ID" value="NZ_JXKH01000002.1"/>
</dbReference>
<feature type="region of interest" description="Disordered" evidence="1">
    <location>
        <begin position="567"/>
        <end position="595"/>
    </location>
</feature>
<feature type="compositionally biased region" description="Acidic residues" evidence="1">
    <location>
        <begin position="99"/>
        <end position="108"/>
    </location>
</feature>
<feature type="compositionally biased region" description="Basic and acidic residues" evidence="1">
    <location>
        <begin position="567"/>
        <end position="583"/>
    </location>
</feature>
<feature type="compositionally biased region" description="Acidic residues" evidence="1">
    <location>
        <begin position="184"/>
        <end position="193"/>
    </location>
</feature>
<dbReference type="Pfam" id="PF18708">
    <property type="entry name" value="MapZ_C2"/>
    <property type="match status" value="1"/>
</dbReference>
<dbReference type="Proteomes" id="UP000181884">
    <property type="component" value="Unassembled WGS sequence"/>
</dbReference>
<proteinExistence type="predicted"/>
<sequence length="694" mass="73783">MKRCPTCGYHLADNEIYCPNCDLFDLAGQRIPGHHDTYLQELYDFSRVSAEPEVPEVEEPVETTKNDETKEADGAVAPGLAINEVKEMTVAEVLEQYAEQEAEVEAEEAEKAQGLVSDESAMPEEAEVEATAASDEKEAEPAEEPAAETETANETPTTTELPLAQEDDSAETKAPIEVNQASLTEEEPPTDEVESAKTSTPSADAELEEPVKVPETAANEELADETSENSATPLDQVNEDAEVPAPVPVQSANETVVSEHQDEVTIESPVPPASEKSDITAEVAAPEKPNDNTEVVAASAEKPNETAQAIDKPAATLTSASERTEPSQPEKPKKVRKGLYIGLAVVVLAGGGIGWAAHQHQAQQQQAATEAKALETFQSLLNSFYTADGVYLRENGPSLAELQQDFTKLTKTQQTAQQPAMDELEEKQAASQTVNKLFTEPVLVGSDVKDGLLASATAAIPEDFTGTDAFYKKANQALAAAREQLAMVKSAQEKMKAIYTDKVVASATSEQLAVAETALKAVKNQALVKTENEHFAEALTAAKKAEAQAKAEAGKKAAEEAAAAKAAEEKAAAEKEAAAEAAKDQPTSANASTNQPWMATNQAQVADTANAAWDWAPGVQAKVIQTCIDRGYIVAGGYTLEPVAIENGEGYYNLYGTSSASSLLKGTPDSQLPVYLVTINCKTGWFQGNASRNN</sequence>